<dbReference type="Proteomes" id="UP000628775">
    <property type="component" value="Unassembled WGS sequence"/>
</dbReference>
<comment type="caution">
    <text evidence="2">The sequence shown here is derived from an EMBL/GenBank/DDBJ whole genome shotgun (WGS) entry which is preliminary data.</text>
</comment>
<evidence type="ECO:0000313" key="3">
    <source>
        <dbReference type="Proteomes" id="UP000628775"/>
    </source>
</evidence>
<dbReference type="NCBIfam" id="TIGR02833">
    <property type="entry name" value="spore_III_AB"/>
    <property type="match status" value="1"/>
</dbReference>
<dbReference type="PIRSF" id="PIRSF021435">
    <property type="entry name" value="SpoIIIAB"/>
    <property type="match status" value="1"/>
</dbReference>
<reference evidence="2" key="2">
    <citation type="submission" date="2020-09" db="EMBL/GenBank/DDBJ databases">
        <authorList>
            <person name="Sun Q."/>
            <person name="Zhou Y."/>
        </authorList>
    </citation>
    <scope>NUCLEOTIDE SEQUENCE</scope>
    <source>
        <strain evidence="2">CGMCC 1.15371</strain>
    </source>
</reference>
<name>A0A8J2YIV6_9BACL</name>
<sequence length="205" mass="23725">MIGLLSSRDREVQALLKPFITEKAHLYRKKESLFRQMKLIGSLLIILTSTAIGRMYAKRYRDRPRQLRQLRSALQVLETEITYSLRPIGEVAAKLVHQIPKPVNQFFKLLTDELEKGLTLQEAWKEAVGEFWPNTALKKNEQDILLQFGVTLGQSDRENQEKQIHLALTHLEREESEAREAQATYEKLWNTMGFLAGLLIVLLLI</sequence>
<protein>
    <recommendedName>
        <fullName evidence="4">Stage III sporulation protein AB</fullName>
    </recommendedName>
</protein>
<proteinExistence type="predicted"/>
<dbReference type="EMBL" id="BMIR01000013">
    <property type="protein sequence ID" value="GGE46600.1"/>
    <property type="molecule type" value="Genomic_DNA"/>
</dbReference>
<dbReference type="AlphaFoldDB" id="A0A8J2YIV6"/>
<organism evidence="2 3">
    <name type="scientific">Pullulanibacillus camelliae</name>
    <dbReference type="NCBI Taxonomy" id="1707096"/>
    <lineage>
        <taxon>Bacteria</taxon>
        <taxon>Bacillati</taxon>
        <taxon>Bacillota</taxon>
        <taxon>Bacilli</taxon>
        <taxon>Bacillales</taxon>
        <taxon>Sporolactobacillaceae</taxon>
        <taxon>Pullulanibacillus</taxon>
    </lineage>
</organism>
<keyword evidence="3" id="KW-1185">Reference proteome</keyword>
<feature type="transmembrane region" description="Helical" evidence="1">
    <location>
        <begin position="39"/>
        <end position="57"/>
    </location>
</feature>
<keyword evidence="1" id="KW-1133">Transmembrane helix</keyword>
<evidence type="ECO:0000313" key="2">
    <source>
        <dbReference type="EMBL" id="GGE46600.1"/>
    </source>
</evidence>
<keyword evidence="1" id="KW-0812">Transmembrane</keyword>
<dbReference type="Pfam" id="PF09548">
    <property type="entry name" value="Spore_III_AB"/>
    <property type="match status" value="1"/>
</dbReference>
<keyword evidence="1" id="KW-0472">Membrane</keyword>
<dbReference type="InterPro" id="IPR014198">
    <property type="entry name" value="Spore_III_AB"/>
</dbReference>
<reference evidence="2" key="1">
    <citation type="journal article" date="2014" name="Int. J. Syst. Evol. Microbiol.">
        <title>Complete genome sequence of Corynebacterium casei LMG S-19264T (=DSM 44701T), isolated from a smear-ripened cheese.</title>
        <authorList>
            <consortium name="US DOE Joint Genome Institute (JGI-PGF)"/>
            <person name="Walter F."/>
            <person name="Albersmeier A."/>
            <person name="Kalinowski J."/>
            <person name="Ruckert C."/>
        </authorList>
    </citation>
    <scope>NUCLEOTIDE SEQUENCE</scope>
    <source>
        <strain evidence="2">CGMCC 1.15371</strain>
    </source>
</reference>
<gene>
    <name evidence="2" type="ORF">GCM10011391_26750</name>
</gene>
<evidence type="ECO:0000256" key="1">
    <source>
        <dbReference type="SAM" id="Phobius"/>
    </source>
</evidence>
<accession>A0A8J2YIV6</accession>
<evidence type="ECO:0008006" key="4">
    <source>
        <dbReference type="Google" id="ProtNLM"/>
    </source>
</evidence>